<reference evidence="1" key="3">
    <citation type="submission" date="2021-02" db="EMBL/GenBank/DDBJ databases">
        <authorList>
            <person name="Han P."/>
        </authorList>
    </citation>
    <scope>NUCLEOTIDE SEQUENCE</scope>
    <source>
        <strain evidence="1">Candidatus Nitrosotenuis uzonensis 5A</strain>
    </source>
</reference>
<dbReference type="OrthoDB" id="5919at2157"/>
<accession>V6ASA6</accession>
<organism evidence="2 3">
    <name type="scientific">Candidatus Nitrosotenuis uzonensis</name>
    <dbReference type="NCBI Taxonomy" id="1407055"/>
    <lineage>
        <taxon>Archaea</taxon>
        <taxon>Nitrososphaerota</taxon>
        <taxon>Candidatus Nitrosotenuis</taxon>
    </lineage>
</organism>
<reference evidence="2" key="2">
    <citation type="submission" date="2013-10" db="EMBL/GenBank/DDBJ databases">
        <authorList>
            <person name="Regsiter A."/>
        </authorList>
    </citation>
    <scope>NUCLEOTIDE SEQUENCE</scope>
    <source>
        <strain evidence="2">N4</strain>
    </source>
</reference>
<dbReference type="EMBL" id="CAJNAQ010000005">
    <property type="protein sequence ID" value="CAE6500120.1"/>
    <property type="molecule type" value="Genomic_DNA"/>
</dbReference>
<evidence type="ECO:0000313" key="2">
    <source>
        <dbReference type="EMBL" id="CDI05532.1"/>
    </source>
</evidence>
<dbReference type="STRING" id="1407055.NITUZ_30224"/>
<comment type="caution">
    <text evidence="2">The sequence shown here is derived from an EMBL/GenBank/DDBJ whole genome shotgun (WGS) entry which is preliminary data.</text>
</comment>
<proteinExistence type="predicted"/>
<dbReference type="RefSeq" id="WP_177309449.1">
    <property type="nucleotide sequence ID" value="NZ_CAJNAQ010000005.1"/>
</dbReference>
<dbReference type="Proteomes" id="UP000018159">
    <property type="component" value="Unassembled WGS sequence"/>
</dbReference>
<evidence type="ECO:0000313" key="3">
    <source>
        <dbReference type="Proteomes" id="UP000018159"/>
    </source>
</evidence>
<reference evidence="2" key="1">
    <citation type="journal article" date="2013" name="PLoS ONE">
        <title>Enrichment and Genome Sequence of the Group I.1a Ammonia-Oxidizing Archaeon ?Ca. Nitrosotenuis uzonensis? Representing a Clade Globally.</title>
        <authorList>
            <person name="Lebedeva E.V."/>
            <person name="Hatzenpichler R."/>
            <person name="Pelletier E."/>
            <person name="Schuster N."/>
            <person name="Hauzmayer S."/>
            <person name="Bulaev A."/>
            <person name="Grigor'eva N.V."/>
            <person name="Galushko A."/>
            <person name="Schmid M."/>
            <person name="Palatinszky M."/>
            <person name="Le Paslier D."/>
            <person name="Daims H."/>
            <person name="Wagner M."/>
        </authorList>
    </citation>
    <scope>NUCLEOTIDE SEQUENCE [LARGE SCALE GENOMIC DNA]</scope>
    <source>
        <strain evidence="2">N4</strain>
    </source>
</reference>
<keyword evidence="3" id="KW-1185">Reference proteome</keyword>
<name>V6ASA6_9ARCH</name>
<dbReference type="EMBL" id="CBTY010000008">
    <property type="protein sequence ID" value="CDI05532.1"/>
    <property type="molecule type" value="Genomic_DNA"/>
</dbReference>
<evidence type="ECO:0000313" key="1">
    <source>
        <dbReference type="EMBL" id="CAE6500120.1"/>
    </source>
</evidence>
<sequence>MRIDIPLPCPSCGGKMYSVNYEATLKILKDRTWHVCKECKFSRNVEDFKKTLCCA</sequence>
<gene>
    <name evidence="2" type="ORF">NITUZ_30224</name>
    <name evidence="1" type="ORF">NUZ5A_50981</name>
</gene>
<protein>
    <submittedName>
        <fullName evidence="2">Uncharacterized protein</fullName>
    </submittedName>
</protein>
<dbReference type="AlphaFoldDB" id="V6ASA6"/>
<dbReference type="Proteomes" id="UP000655759">
    <property type="component" value="Unassembled WGS sequence"/>
</dbReference>